<dbReference type="InterPro" id="IPR029032">
    <property type="entry name" value="AhpD-like"/>
</dbReference>
<dbReference type="GO" id="GO:0051920">
    <property type="term" value="F:peroxiredoxin activity"/>
    <property type="evidence" value="ECO:0007669"/>
    <property type="project" value="InterPro"/>
</dbReference>
<accession>A0A1G9LDG7</accession>
<evidence type="ECO:0000256" key="1">
    <source>
        <dbReference type="ARBA" id="ARBA00022559"/>
    </source>
</evidence>
<dbReference type="InterPro" id="IPR004674">
    <property type="entry name" value="AhpD"/>
</dbReference>
<organism evidence="8 9">
    <name type="scientific">Maricaulis salignorans</name>
    <dbReference type="NCBI Taxonomy" id="144026"/>
    <lineage>
        <taxon>Bacteria</taxon>
        <taxon>Pseudomonadati</taxon>
        <taxon>Pseudomonadota</taxon>
        <taxon>Alphaproteobacteria</taxon>
        <taxon>Maricaulales</taxon>
        <taxon>Maricaulaceae</taxon>
        <taxon>Maricaulis</taxon>
    </lineage>
</organism>
<sequence length="175" mass="18814">MSLEDLKNALPDYAKDLKLNLSSLARETDLDDQKKWGSFLATAYAVGEPTVLRAIRAEVEGKMDPDAANAAKAAAAIMGMNNVYYRFIHLSKNKEYGTLPARLRMNLLANPGVDKADFELWSLAVSAVNGCGLCIDSHEAELRKHGLTSVQIQAAVRIAAVVNAVAQVLAAESAV</sequence>
<dbReference type="Proteomes" id="UP000199759">
    <property type="component" value="Unassembled WGS sequence"/>
</dbReference>
<evidence type="ECO:0000313" key="9">
    <source>
        <dbReference type="Proteomes" id="UP000199759"/>
    </source>
</evidence>
<keyword evidence="1 6" id="KW-0575">Peroxidase</keyword>
<dbReference type="Gene3D" id="1.20.1290.10">
    <property type="entry name" value="AhpD-like"/>
    <property type="match status" value="1"/>
</dbReference>
<feature type="active site" description="Proton donor" evidence="6">
    <location>
        <position position="131"/>
    </location>
</feature>
<keyword evidence="9" id="KW-1185">Reference proteome</keyword>
<dbReference type="InterPro" id="IPR003779">
    <property type="entry name" value="CMD-like"/>
</dbReference>
<gene>
    <name evidence="6" type="primary">ahpD</name>
    <name evidence="8" type="ORF">SAMN04488568_1019</name>
</gene>
<dbReference type="PANTHER" id="PTHR33930">
    <property type="entry name" value="ALKYL HYDROPEROXIDE REDUCTASE AHPD"/>
    <property type="match status" value="1"/>
</dbReference>
<evidence type="ECO:0000313" key="8">
    <source>
        <dbReference type="EMBL" id="SDL59803.1"/>
    </source>
</evidence>
<keyword evidence="3 6" id="KW-0560">Oxidoreductase</keyword>
<comment type="catalytic activity">
    <reaction evidence="6">
        <text>N(6)-[(R)-dihydrolipoyl]-L-lysyl-[lipoyl-carrier protein] + a hydroperoxide = N(6)-[(R)-lipoyl]-L-lysyl-[lipoyl-carrier protein] + an alcohol + H2O</text>
        <dbReference type="Rhea" id="RHEA:62636"/>
        <dbReference type="Rhea" id="RHEA-COMP:10502"/>
        <dbReference type="Rhea" id="RHEA-COMP:16355"/>
        <dbReference type="ChEBI" id="CHEBI:15377"/>
        <dbReference type="ChEBI" id="CHEBI:30879"/>
        <dbReference type="ChEBI" id="CHEBI:35924"/>
        <dbReference type="ChEBI" id="CHEBI:83099"/>
        <dbReference type="ChEBI" id="CHEBI:83100"/>
        <dbReference type="EC" id="1.11.1.28"/>
    </reaction>
</comment>
<dbReference type="HAMAP" id="MF_01676">
    <property type="entry name" value="AhpD"/>
    <property type="match status" value="1"/>
</dbReference>
<evidence type="ECO:0000256" key="5">
    <source>
        <dbReference type="ARBA" id="ARBA00023284"/>
    </source>
</evidence>
<dbReference type="EMBL" id="FNHG01000001">
    <property type="protein sequence ID" value="SDL59803.1"/>
    <property type="molecule type" value="Genomic_DNA"/>
</dbReference>
<dbReference type="STRING" id="144026.SAMN04488568_1019"/>
<comment type="function">
    <text evidence="6">Antioxidant protein with alkyl hydroperoxidase activity. Required for the reduction of the AhpC active site cysteine residues and for the regeneration of the AhpC enzyme activity.</text>
</comment>
<feature type="disulfide bond" evidence="6">
    <location>
        <begin position="131"/>
        <end position="134"/>
    </location>
</feature>
<proteinExistence type="inferred from homology"/>
<dbReference type="SUPFAM" id="SSF69118">
    <property type="entry name" value="AhpD-like"/>
    <property type="match status" value="1"/>
</dbReference>
<evidence type="ECO:0000256" key="3">
    <source>
        <dbReference type="ARBA" id="ARBA00023002"/>
    </source>
</evidence>
<evidence type="ECO:0000256" key="2">
    <source>
        <dbReference type="ARBA" id="ARBA00022862"/>
    </source>
</evidence>
<keyword evidence="5 6" id="KW-0676">Redox-active center</keyword>
<feature type="active site" description="Cysteine sulfenic acid (-SOH) intermediate" evidence="6">
    <location>
        <position position="134"/>
    </location>
</feature>
<dbReference type="OrthoDB" id="9801997at2"/>
<dbReference type="GO" id="GO:0032843">
    <property type="term" value="F:hydroperoxide reductase activity"/>
    <property type="evidence" value="ECO:0007669"/>
    <property type="project" value="InterPro"/>
</dbReference>
<dbReference type="NCBIfam" id="TIGR00777">
    <property type="entry name" value="ahpD"/>
    <property type="match status" value="1"/>
</dbReference>
<dbReference type="GO" id="GO:0045454">
    <property type="term" value="P:cell redox homeostasis"/>
    <property type="evidence" value="ECO:0007669"/>
    <property type="project" value="TreeGrafter"/>
</dbReference>
<dbReference type="RefSeq" id="WP_091765805.1">
    <property type="nucleotide sequence ID" value="NZ_FNHG01000001.1"/>
</dbReference>
<feature type="domain" description="Carboxymuconolactone decarboxylase-like" evidence="7">
    <location>
        <begin position="95"/>
        <end position="173"/>
    </location>
</feature>
<reference evidence="8 9" key="1">
    <citation type="submission" date="2016-10" db="EMBL/GenBank/DDBJ databases">
        <authorList>
            <person name="de Groot N.N."/>
        </authorList>
    </citation>
    <scope>NUCLEOTIDE SEQUENCE [LARGE SCALE GENOMIC DNA]</scope>
    <source>
        <strain evidence="8 9">DSM 16077</strain>
    </source>
</reference>
<protein>
    <recommendedName>
        <fullName evidence="6">Alkyl hydroperoxide reductase AhpD</fullName>
        <ecNumber evidence="6">1.11.1.28</ecNumber>
    </recommendedName>
    <alternativeName>
        <fullName evidence="6">Alkylhydroperoxidase AhpD</fullName>
    </alternativeName>
</protein>
<evidence type="ECO:0000256" key="6">
    <source>
        <dbReference type="HAMAP-Rule" id="MF_01676"/>
    </source>
</evidence>
<dbReference type="GO" id="GO:0006979">
    <property type="term" value="P:response to oxidative stress"/>
    <property type="evidence" value="ECO:0007669"/>
    <property type="project" value="InterPro"/>
</dbReference>
<dbReference type="InterPro" id="IPR004675">
    <property type="entry name" value="AhpD_core"/>
</dbReference>
<feature type="disulfide bond" description="Interchain (with AhpC); in linked form" evidence="6">
    <location>
        <position position="134"/>
    </location>
</feature>
<dbReference type="PANTHER" id="PTHR33930:SF7">
    <property type="entry name" value="ALKYL HYDROPEROXIDE REDUCTASE AHPD"/>
    <property type="match status" value="1"/>
</dbReference>
<dbReference type="GO" id="GO:0015036">
    <property type="term" value="F:disulfide oxidoreductase activity"/>
    <property type="evidence" value="ECO:0007669"/>
    <property type="project" value="TreeGrafter"/>
</dbReference>
<dbReference type="NCBIfam" id="TIGR00778">
    <property type="entry name" value="ahpD_dom"/>
    <property type="match status" value="1"/>
</dbReference>
<evidence type="ECO:0000256" key="4">
    <source>
        <dbReference type="ARBA" id="ARBA00023157"/>
    </source>
</evidence>
<dbReference type="EC" id="1.11.1.28" evidence="6"/>
<keyword evidence="2 6" id="KW-0049">Antioxidant</keyword>
<name>A0A1G9LDG7_9PROT</name>
<dbReference type="Pfam" id="PF02627">
    <property type="entry name" value="CMD"/>
    <property type="match status" value="1"/>
</dbReference>
<dbReference type="AlphaFoldDB" id="A0A1G9LDG7"/>
<evidence type="ECO:0000259" key="7">
    <source>
        <dbReference type="Pfam" id="PF02627"/>
    </source>
</evidence>
<comment type="similarity">
    <text evidence="6">Belongs to the AhpD family.</text>
</comment>
<keyword evidence="4 6" id="KW-1015">Disulfide bond</keyword>